<comment type="caution">
    <text evidence="1">The sequence shown here is derived from an EMBL/GenBank/DDBJ whole genome shotgun (WGS) entry which is preliminary data.</text>
</comment>
<evidence type="ECO:0000313" key="1">
    <source>
        <dbReference type="EMBL" id="KAJ8009620.1"/>
    </source>
</evidence>
<accession>A0ACC2H1R6</accession>
<reference evidence="1" key="1">
    <citation type="submission" date="2021-05" db="EMBL/GenBank/DDBJ databases">
        <authorList>
            <person name="Pan Q."/>
            <person name="Jouanno E."/>
            <person name="Zahm M."/>
            <person name="Klopp C."/>
            <person name="Cabau C."/>
            <person name="Louis A."/>
            <person name="Berthelot C."/>
            <person name="Parey E."/>
            <person name="Roest Crollius H."/>
            <person name="Montfort J."/>
            <person name="Robinson-Rechavi M."/>
            <person name="Bouchez O."/>
            <person name="Lampietro C."/>
            <person name="Lopez Roques C."/>
            <person name="Donnadieu C."/>
            <person name="Postlethwait J."/>
            <person name="Bobe J."/>
            <person name="Dillon D."/>
            <person name="Chandos A."/>
            <person name="von Hippel F."/>
            <person name="Guiguen Y."/>
        </authorList>
    </citation>
    <scope>NUCLEOTIDE SEQUENCE</scope>
    <source>
        <strain evidence="1">YG-Jan2019</strain>
    </source>
</reference>
<name>A0ACC2H1R6_DALPE</name>
<evidence type="ECO:0000313" key="2">
    <source>
        <dbReference type="Proteomes" id="UP001157502"/>
    </source>
</evidence>
<dbReference type="EMBL" id="CM055734">
    <property type="protein sequence ID" value="KAJ8009620.1"/>
    <property type="molecule type" value="Genomic_DNA"/>
</dbReference>
<proteinExistence type="predicted"/>
<gene>
    <name evidence="1" type="ORF">DPEC_G00090790</name>
</gene>
<keyword evidence="2" id="KW-1185">Reference proteome</keyword>
<organism evidence="1 2">
    <name type="scientific">Dallia pectoralis</name>
    <name type="common">Alaska blackfish</name>
    <dbReference type="NCBI Taxonomy" id="75939"/>
    <lineage>
        <taxon>Eukaryota</taxon>
        <taxon>Metazoa</taxon>
        <taxon>Chordata</taxon>
        <taxon>Craniata</taxon>
        <taxon>Vertebrata</taxon>
        <taxon>Euteleostomi</taxon>
        <taxon>Actinopterygii</taxon>
        <taxon>Neopterygii</taxon>
        <taxon>Teleostei</taxon>
        <taxon>Protacanthopterygii</taxon>
        <taxon>Esociformes</taxon>
        <taxon>Umbridae</taxon>
        <taxon>Dallia</taxon>
    </lineage>
</organism>
<sequence>MSGLTSALPKRSRNMRLLLRLPGIQSGAISRRRFEDPTTAVRRARGECISGTRGQRRGLRRVRFPRLGSPATTRAAGEAGERVSRTRGQRLRARRARFGEFDSLP</sequence>
<dbReference type="Proteomes" id="UP001157502">
    <property type="component" value="Chromosome 7"/>
</dbReference>
<protein>
    <submittedName>
        <fullName evidence="1">Uncharacterized protein</fullName>
    </submittedName>
</protein>